<gene>
    <name evidence="1" type="ORF">OYT1_ch0259</name>
</gene>
<proteinExistence type="predicted"/>
<dbReference type="AlphaFoldDB" id="A0A2Z6G8V9"/>
<dbReference type="STRING" id="1188319.OYT1_00494"/>
<accession>A0A2Z6G8V9</accession>
<dbReference type="EMBL" id="AP018738">
    <property type="protein sequence ID" value="BBE49833.1"/>
    <property type="molecule type" value="Genomic_DNA"/>
</dbReference>
<name>A0A2Z6G8V9_9PROT</name>
<reference evidence="1 2" key="1">
    <citation type="submission" date="2018-06" db="EMBL/GenBank/DDBJ databases">
        <title>OYT1 Genome Sequencing.</title>
        <authorList>
            <person name="Kato S."/>
            <person name="Itoh T."/>
            <person name="Ohkuma M."/>
        </authorList>
    </citation>
    <scope>NUCLEOTIDE SEQUENCE [LARGE SCALE GENOMIC DNA]</scope>
    <source>
        <strain evidence="1 2">OYT1</strain>
    </source>
</reference>
<sequence>MKYNPKSKVLEFSSEDEAALFHNQLTDLMRAAMNGVGNAETTDEEGARLTKEFFERYAVLTDALCRLRAHLPRKMDD</sequence>
<organism evidence="1 2">
    <name type="scientific">Ferriphaselus amnicola</name>
    <dbReference type="NCBI Taxonomy" id="1188319"/>
    <lineage>
        <taxon>Bacteria</taxon>
        <taxon>Pseudomonadati</taxon>
        <taxon>Pseudomonadota</taxon>
        <taxon>Betaproteobacteria</taxon>
        <taxon>Nitrosomonadales</taxon>
        <taxon>Gallionellaceae</taxon>
        <taxon>Ferriphaselus</taxon>
    </lineage>
</organism>
<protein>
    <submittedName>
        <fullName evidence="1">Uncharacterized protein</fullName>
    </submittedName>
</protein>
<evidence type="ECO:0000313" key="2">
    <source>
        <dbReference type="Proteomes" id="UP000033070"/>
    </source>
</evidence>
<keyword evidence="2" id="KW-1185">Reference proteome</keyword>
<evidence type="ECO:0000313" key="1">
    <source>
        <dbReference type="EMBL" id="BBE49833.1"/>
    </source>
</evidence>
<dbReference type="Proteomes" id="UP000033070">
    <property type="component" value="Chromosome"/>
</dbReference>
<dbReference type="KEGG" id="fam:OYT1_ch0259"/>
<dbReference type="RefSeq" id="WP_062625710.1">
    <property type="nucleotide sequence ID" value="NZ_AP018738.1"/>
</dbReference>